<dbReference type="InterPro" id="IPR044814">
    <property type="entry name" value="Terpene_cyclase_plant_C1"/>
</dbReference>
<keyword evidence="7" id="KW-1185">Reference proteome</keyword>
<dbReference type="Pfam" id="PF03936">
    <property type="entry name" value="Terpene_synth_C"/>
    <property type="match status" value="1"/>
</dbReference>
<dbReference type="InterPro" id="IPR008930">
    <property type="entry name" value="Terpenoid_cyclase/PrenylTrfase"/>
</dbReference>
<evidence type="ECO:0000313" key="7">
    <source>
        <dbReference type="Proteomes" id="UP000087766"/>
    </source>
</evidence>
<dbReference type="InterPro" id="IPR005630">
    <property type="entry name" value="Terpene_synthase_metal-bd"/>
</dbReference>
<dbReference type="InterPro" id="IPR001906">
    <property type="entry name" value="Terpene_synth_N"/>
</dbReference>
<dbReference type="SUPFAM" id="SSF48576">
    <property type="entry name" value="Terpenoid synthases"/>
    <property type="match status" value="1"/>
</dbReference>
<dbReference type="PANTHER" id="PTHR31225">
    <property type="entry name" value="OS04G0344100 PROTEIN-RELATED"/>
    <property type="match status" value="1"/>
</dbReference>
<reference evidence="8" key="2">
    <citation type="submission" date="2025-08" db="UniProtKB">
        <authorList>
            <consortium name="RefSeq"/>
        </authorList>
    </citation>
    <scope>IDENTIFICATION</scope>
    <source>
        <tissue evidence="8">Leaf</tissue>
    </source>
</reference>
<dbReference type="CDD" id="cd00684">
    <property type="entry name" value="Terpene_cyclase_plant_C1"/>
    <property type="match status" value="1"/>
</dbReference>
<dbReference type="GeneID" id="106755628"/>
<sequence length="569" mass="66487">MSMVSSSSSLPVFPQDAKPNSNFTRQIAAFHPSIWGDYFLSYDSSFHEDDSDIQQLTLLKEYVRKMIVCPVDNNFLFKLNIINSVQRLGVSYHFEHEIDEALHQIYEISTKENNIISCNDELHHLALLFRLLRQQGYPISSDVFFQFKDKAGKFKESIVNDVEGMLRLYEASQLRFHGEEILEEAYSFTLIELTKSLTTKLSPFLSGLVHHSIGQALRKGMPRLEARYYISFYQQDPSHNECLLTFAKLDFNMLQNLHRKEVCSETKWWLKDLNVPTNFPFVRDRIVEACFWIVGVYYEPQYCLARRILRKVLAISSIIDDVYDAYGTIDELEIFTDAIERWDISSLVDLPEYMRLCYKELLEIFEETEQELRKRGKENFVKYAEKEMKRLVQAYLIEARWFNFNHTPTVEQYMEIATMSCGYAMLTTVSFLGMEDATEEVLIWATSHPKIIEAASIICRLMDDIVGSEFEHERGHVVSSVDCYMKQYNSSRQNAIKELHKLVENAWKDINKECLNPTQVSMKFLVRVLNLARMMDVLYKEQDNYTHSGGIMKDYIKALLVNKVPMQIS</sequence>
<proteinExistence type="predicted"/>
<dbReference type="GO" id="GO:0000287">
    <property type="term" value="F:magnesium ion binding"/>
    <property type="evidence" value="ECO:0007669"/>
    <property type="project" value="InterPro"/>
</dbReference>
<evidence type="ECO:0000256" key="1">
    <source>
        <dbReference type="ARBA" id="ARBA00001946"/>
    </source>
</evidence>
<dbReference type="InterPro" id="IPR036965">
    <property type="entry name" value="Terpene_synth_N_sf"/>
</dbReference>
<dbReference type="OrthoDB" id="1877784at2759"/>
<dbReference type="SFLD" id="SFLDS00005">
    <property type="entry name" value="Isoprenoid_Synthase_Type_I"/>
    <property type="match status" value="1"/>
</dbReference>
<dbReference type="PANTHER" id="PTHR31225:SF221">
    <property type="entry name" value="(-)-GERMACRENE D SYNTHASE"/>
    <property type="match status" value="1"/>
</dbReference>
<dbReference type="FunFam" id="1.50.10.130:FF:000001">
    <property type="entry name" value="Isoprene synthase, chloroplastic"/>
    <property type="match status" value="1"/>
</dbReference>
<dbReference type="SFLD" id="SFLDG01019">
    <property type="entry name" value="Terpene_Cyclase_Like_1_C_Termi"/>
    <property type="match status" value="1"/>
</dbReference>
<dbReference type="SUPFAM" id="SSF48239">
    <property type="entry name" value="Terpenoid cyclases/Protein prenyltransferases"/>
    <property type="match status" value="1"/>
</dbReference>
<gene>
    <name evidence="8" type="primary">LOC106755628</name>
</gene>
<dbReference type="InterPro" id="IPR008949">
    <property type="entry name" value="Isoprenoid_synthase_dom_sf"/>
</dbReference>
<protein>
    <submittedName>
        <fullName evidence="8">(-)-germacrene D synthase</fullName>
    </submittedName>
</protein>
<dbReference type="Gene3D" id="1.50.10.130">
    <property type="entry name" value="Terpene synthase, N-terminal domain"/>
    <property type="match status" value="1"/>
</dbReference>
<dbReference type="KEGG" id="vra:106755628"/>
<keyword evidence="4" id="KW-0456">Lyase</keyword>
<evidence type="ECO:0000313" key="8">
    <source>
        <dbReference type="RefSeq" id="XP_014493301.1"/>
    </source>
</evidence>
<feature type="domain" description="Terpene synthase metal-binding" evidence="6">
    <location>
        <begin position="271"/>
        <end position="509"/>
    </location>
</feature>
<reference evidence="7" key="1">
    <citation type="journal article" date="2014" name="Nat. Commun.">
        <title>Genome sequence of mungbean and insights into evolution within Vigna species.</title>
        <authorList>
            <person name="Kang Y.J."/>
            <person name="Kim S.K."/>
            <person name="Kim M.Y."/>
            <person name="Lestari P."/>
            <person name="Kim K.H."/>
            <person name="Ha B.K."/>
            <person name="Jun T.H."/>
            <person name="Hwang W.J."/>
            <person name="Lee T."/>
            <person name="Lee J."/>
            <person name="Shim S."/>
            <person name="Yoon M.Y."/>
            <person name="Jang Y.E."/>
            <person name="Han K.S."/>
            <person name="Taeprayoon P."/>
            <person name="Yoon N."/>
            <person name="Somta P."/>
            <person name="Tanya P."/>
            <person name="Kim K.S."/>
            <person name="Gwag J.G."/>
            <person name="Moon J.K."/>
            <person name="Lee Y.H."/>
            <person name="Park B.S."/>
            <person name="Bombarely A."/>
            <person name="Doyle J.J."/>
            <person name="Jackson S.A."/>
            <person name="Schafleitner R."/>
            <person name="Srinives P."/>
            <person name="Varshney R.K."/>
            <person name="Lee S.H."/>
        </authorList>
    </citation>
    <scope>NUCLEOTIDE SEQUENCE [LARGE SCALE GENOMIC DNA]</scope>
    <source>
        <strain evidence="7">cv. VC1973A</strain>
    </source>
</reference>
<dbReference type="Pfam" id="PF01397">
    <property type="entry name" value="Terpene_synth"/>
    <property type="match status" value="1"/>
</dbReference>
<dbReference type="AlphaFoldDB" id="A0A1S3THR4"/>
<dbReference type="GO" id="GO:0009611">
    <property type="term" value="P:response to wounding"/>
    <property type="evidence" value="ECO:0007669"/>
    <property type="project" value="UniProtKB-ARBA"/>
</dbReference>
<accession>A0A1S3THR4</accession>
<dbReference type="STRING" id="3916.A0A1S3THR4"/>
<dbReference type="Gene3D" id="1.10.600.10">
    <property type="entry name" value="Farnesyl Diphosphate Synthase"/>
    <property type="match status" value="1"/>
</dbReference>
<dbReference type="RefSeq" id="XP_014493301.1">
    <property type="nucleotide sequence ID" value="XM_014637815.2"/>
</dbReference>
<name>A0A1S3THR4_VIGRR</name>
<organism evidence="7 8">
    <name type="scientific">Vigna radiata var. radiata</name>
    <name type="common">Mung bean</name>
    <name type="synonym">Phaseolus aureus</name>
    <dbReference type="NCBI Taxonomy" id="3916"/>
    <lineage>
        <taxon>Eukaryota</taxon>
        <taxon>Viridiplantae</taxon>
        <taxon>Streptophyta</taxon>
        <taxon>Embryophyta</taxon>
        <taxon>Tracheophyta</taxon>
        <taxon>Spermatophyta</taxon>
        <taxon>Magnoliopsida</taxon>
        <taxon>eudicotyledons</taxon>
        <taxon>Gunneridae</taxon>
        <taxon>Pentapetalae</taxon>
        <taxon>rosids</taxon>
        <taxon>fabids</taxon>
        <taxon>Fabales</taxon>
        <taxon>Fabaceae</taxon>
        <taxon>Papilionoideae</taxon>
        <taxon>50 kb inversion clade</taxon>
        <taxon>NPAAA clade</taxon>
        <taxon>indigoferoid/millettioid clade</taxon>
        <taxon>Phaseoleae</taxon>
        <taxon>Vigna</taxon>
    </lineage>
</organism>
<dbReference type="GO" id="GO:0080027">
    <property type="term" value="P:response to herbivore"/>
    <property type="evidence" value="ECO:0007669"/>
    <property type="project" value="UniProtKB-ARBA"/>
</dbReference>
<dbReference type="InterPro" id="IPR034741">
    <property type="entry name" value="Terpene_cyclase-like_1_C"/>
</dbReference>
<dbReference type="InterPro" id="IPR050148">
    <property type="entry name" value="Terpene_synthase-like"/>
</dbReference>
<evidence type="ECO:0000256" key="3">
    <source>
        <dbReference type="ARBA" id="ARBA00022842"/>
    </source>
</evidence>
<evidence type="ECO:0000259" key="6">
    <source>
        <dbReference type="Pfam" id="PF03936"/>
    </source>
</evidence>
<evidence type="ECO:0000256" key="2">
    <source>
        <dbReference type="ARBA" id="ARBA00022723"/>
    </source>
</evidence>
<dbReference type="GO" id="GO:0010333">
    <property type="term" value="F:terpene synthase activity"/>
    <property type="evidence" value="ECO:0007669"/>
    <property type="project" value="InterPro"/>
</dbReference>
<feature type="domain" description="Terpene synthase N-terminal" evidence="5">
    <location>
        <begin position="34"/>
        <end position="211"/>
    </location>
</feature>
<keyword evidence="2" id="KW-0479">Metal-binding</keyword>
<evidence type="ECO:0000256" key="4">
    <source>
        <dbReference type="ARBA" id="ARBA00023239"/>
    </source>
</evidence>
<keyword evidence="3" id="KW-0460">Magnesium</keyword>
<evidence type="ECO:0000259" key="5">
    <source>
        <dbReference type="Pfam" id="PF01397"/>
    </source>
</evidence>
<dbReference type="GO" id="GO:0016102">
    <property type="term" value="P:diterpenoid biosynthetic process"/>
    <property type="evidence" value="ECO:0007669"/>
    <property type="project" value="InterPro"/>
</dbReference>
<comment type="cofactor">
    <cofactor evidence="1">
        <name>Mg(2+)</name>
        <dbReference type="ChEBI" id="CHEBI:18420"/>
    </cofactor>
</comment>
<dbReference type="FunFam" id="1.10.600.10:FF:000007">
    <property type="entry name" value="Isoprene synthase, chloroplastic"/>
    <property type="match status" value="1"/>
</dbReference>
<dbReference type="Proteomes" id="UP000087766">
    <property type="component" value="Chromosome 2"/>
</dbReference>